<comment type="caution">
    <text evidence="3">The sequence shown here is derived from an EMBL/GenBank/DDBJ whole genome shotgun (WGS) entry which is preliminary data.</text>
</comment>
<evidence type="ECO:0000256" key="1">
    <source>
        <dbReference type="SAM" id="MobiDB-lite"/>
    </source>
</evidence>
<dbReference type="Proteomes" id="UP000694050">
    <property type="component" value="Unassembled WGS sequence"/>
</dbReference>
<accession>A0A8J5NSL2</accession>
<feature type="transmembrane region" description="Helical" evidence="2">
    <location>
        <begin position="12"/>
        <end position="35"/>
    </location>
</feature>
<name>A0A8J5NSL2_FUSOX</name>
<dbReference type="EMBL" id="JAELUQ010000007">
    <property type="protein sequence ID" value="KAG7410905.1"/>
    <property type="molecule type" value="Genomic_DNA"/>
</dbReference>
<reference evidence="3" key="1">
    <citation type="submission" date="2021-04" db="EMBL/GenBank/DDBJ databases">
        <title>First draft genome resource for Brassicaceae pathogens Fusarium oxysporum f. sp. raphani and Fusarium oxysporum f. sp. rapae.</title>
        <authorList>
            <person name="Asai S."/>
        </authorList>
    </citation>
    <scope>NUCLEOTIDE SEQUENCE</scope>
    <source>
        <strain evidence="3">Tf1208</strain>
    </source>
</reference>
<keyword evidence="2" id="KW-1133">Transmembrane helix</keyword>
<sequence>MTNTIQRRMSDRSVIIAIAISCTAVVVIFLAAVLFCNWRSRPKSPTGTRGRDHDDSDANSDIELDAMPDGALNHPLVPGSNGAGYVYPAFELTRERRAHAQS</sequence>
<evidence type="ECO:0000256" key="2">
    <source>
        <dbReference type="SAM" id="Phobius"/>
    </source>
</evidence>
<keyword evidence="2" id="KW-0812">Transmembrane</keyword>
<organism evidence="3 4">
    <name type="scientific">Fusarium oxysporum f. sp. rapae</name>
    <dbReference type="NCBI Taxonomy" id="485398"/>
    <lineage>
        <taxon>Eukaryota</taxon>
        <taxon>Fungi</taxon>
        <taxon>Dikarya</taxon>
        <taxon>Ascomycota</taxon>
        <taxon>Pezizomycotina</taxon>
        <taxon>Sordariomycetes</taxon>
        <taxon>Hypocreomycetidae</taxon>
        <taxon>Hypocreales</taxon>
        <taxon>Nectriaceae</taxon>
        <taxon>Fusarium</taxon>
        <taxon>Fusarium oxysporum species complex</taxon>
    </lineage>
</organism>
<evidence type="ECO:0000313" key="3">
    <source>
        <dbReference type="EMBL" id="KAG7410905.1"/>
    </source>
</evidence>
<evidence type="ECO:0000313" key="4">
    <source>
        <dbReference type="Proteomes" id="UP000694050"/>
    </source>
</evidence>
<protein>
    <submittedName>
        <fullName evidence="3">Uncharacterized protein</fullName>
    </submittedName>
</protein>
<keyword evidence="2" id="KW-0472">Membrane</keyword>
<feature type="region of interest" description="Disordered" evidence="1">
    <location>
        <begin position="40"/>
        <end position="65"/>
    </location>
</feature>
<gene>
    <name evidence="3" type="ORF">Forpe1208_v009883</name>
</gene>
<dbReference type="AlphaFoldDB" id="A0A8J5NSL2"/>
<proteinExistence type="predicted"/>